<reference evidence="1 2" key="1">
    <citation type="journal article" date="2020" name="Cell">
        <title>Large-Scale Comparative Analyses of Tick Genomes Elucidate Their Genetic Diversity and Vector Capacities.</title>
        <authorList>
            <consortium name="Tick Genome and Microbiome Consortium (TIGMIC)"/>
            <person name="Jia N."/>
            <person name="Wang J."/>
            <person name="Shi W."/>
            <person name="Du L."/>
            <person name="Sun Y."/>
            <person name="Zhan W."/>
            <person name="Jiang J.F."/>
            <person name="Wang Q."/>
            <person name="Zhang B."/>
            <person name="Ji P."/>
            <person name="Bell-Sakyi L."/>
            <person name="Cui X.M."/>
            <person name="Yuan T.T."/>
            <person name="Jiang B.G."/>
            <person name="Yang W.F."/>
            <person name="Lam T.T."/>
            <person name="Chang Q.C."/>
            <person name="Ding S.J."/>
            <person name="Wang X.J."/>
            <person name="Zhu J.G."/>
            <person name="Ruan X.D."/>
            <person name="Zhao L."/>
            <person name="Wei J.T."/>
            <person name="Ye R.Z."/>
            <person name="Que T.C."/>
            <person name="Du C.H."/>
            <person name="Zhou Y.H."/>
            <person name="Cheng J.X."/>
            <person name="Dai P.F."/>
            <person name="Guo W.B."/>
            <person name="Han X.H."/>
            <person name="Huang E.J."/>
            <person name="Li L.F."/>
            <person name="Wei W."/>
            <person name="Gao Y.C."/>
            <person name="Liu J.Z."/>
            <person name="Shao H.Z."/>
            <person name="Wang X."/>
            <person name="Wang C.C."/>
            <person name="Yang T.C."/>
            <person name="Huo Q.B."/>
            <person name="Li W."/>
            <person name="Chen H.Y."/>
            <person name="Chen S.E."/>
            <person name="Zhou L.G."/>
            <person name="Ni X.B."/>
            <person name="Tian J.H."/>
            <person name="Sheng Y."/>
            <person name="Liu T."/>
            <person name="Pan Y.S."/>
            <person name="Xia L.Y."/>
            <person name="Li J."/>
            <person name="Zhao F."/>
            <person name="Cao W.C."/>
        </authorList>
    </citation>
    <scope>NUCLEOTIDE SEQUENCE [LARGE SCALE GENOMIC DNA]</scope>
    <source>
        <strain evidence="1">Iper-2018</strain>
    </source>
</reference>
<accession>A0AC60QLQ4</accession>
<keyword evidence="2" id="KW-1185">Reference proteome</keyword>
<gene>
    <name evidence="1" type="ORF">HPB47_019444</name>
</gene>
<comment type="caution">
    <text evidence="1">The sequence shown here is derived from an EMBL/GenBank/DDBJ whole genome shotgun (WGS) entry which is preliminary data.</text>
</comment>
<organism evidence="1 2">
    <name type="scientific">Ixodes persulcatus</name>
    <name type="common">Taiga tick</name>
    <dbReference type="NCBI Taxonomy" id="34615"/>
    <lineage>
        <taxon>Eukaryota</taxon>
        <taxon>Metazoa</taxon>
        <taxon>Ecdysozoa</taxon>
        <taxon>Arthropoda</taxon>
        <taxon>Chelicerata</taxon>
        <taxon>Arachnida</taxon>
        <taxon>Acari</taxon>
        <taxon>Parasitiformes</taxon>
        <taxon>Ixodida</taxon>
        <taxon>Ixodoidea</taxon>
        <taxon>Ixodidae</taxon>
        <taxon>Ixodinae</taxon>
        <taxon>Ixodes</taxon>
    </lineage>
</organism>
<evidence type="ECO:0000313" key="1">
    <source>
        <dbReference type="EMBL" id="KAG0433961.1"/>
    </source>
</evidence>
<protein>
    <submittedName>
        <fullName evidence="1">Uncharacterized protein</fullName>
    </submittedName>
</protein>
<sequence>MIGVAEKLADIEDVRHTIYADDITLEVTVGSDTHIDGALQAAVDAIENQLEGTGLRCSPSKSELLIIQPTNNGRGKTRQREYENIRIVTKSGNVIPEVGKIRILGRVIEKHRRIGETVARLTAKAANATRQRDSSNESPYKTALGLFESTSTTRFLQLGIHNTLEEIAEAQRIAQLERLSTTETGRRILDDLGIGYSNETETKLPVPEEVRSQTRIDPIPNKMNPDYNKEEEQRGRRLSSTCMAMTGTRAASVRSAGVEQAEEVAISLAIADAECHTVLSDSRQALRNYSKGQICRKAERVLRAVNLQDRKVRIKLFPAHAGDALERNDKHNETAHAAARALTNRASATDHPTWFEAKARMADYNDITEAYRLARRTLPPPHTRLSRAEAVLLRQLQTGSLPSPGLTHHMNPETYPTDRCKVCRKETADHTHILCDCIKHEEEARSRTIPSRLEAAAKSYDQDQQLWAVQQVLGALKRQGPGEPTTASRDPRRETATPKTT</sequence>
<proteinExistence type="predicted"/>
<dbReference type="Proteomes" id="UP000805193">
    <property type="component" value="Unassembled WGS sequence"/>
</dbReference>
<evidence type="ECO:0000313" key="2">
    <source>
        <dbReference type="Proteomes" id="UP000805193"/>
    </source>
</evidence>
<dbReference type="EMBL" id="JABSTQ010008876">
    <property type="protein sequence ID" value="KAG0433961.1"/>
    <property type="molecule type" value="Genomic_DNA"/>
</dbReference>
<name>A0AC60QLQ4_IXOPE</name>